<reference evidence="5 6" key="1">
    <citation type="submission" date="2017-05" db="EMBL/GenBank/DDBJ databases">
        <authorList>
            <person name="Song R."/>
            <person name="Chenine A.L."/>
            <person name="Ruprecht R.M."/>
        </authorList>
    </citation>
    <scope>NUCLEOTIDE SEQUENCE [LARGE SCALE GENOMIC DNA]</scope>
    <source>
        <strain evidence="5 6">CECT 8898</strain>
    </source>
</reference>
<gene>
    <name evidence="5" type="primary">cdhR_3</name>
    <name evidence="5" type="ORF">MAA8898_04073</name>
</gene>
<evidence type="ECO:0000313" key="6">
    <source>
        <dbReference type="Proteomes" id="UP000207598"/>
    </source>
</evidence>
<dbReference type="InterPro" id="IPR052158">
    <property type="entry name" value="INH-QAR"/>
</dbReference>
<keyword evidence="1" id="KW-0805">Transcription regulation</keyword>
<proteinExistence type="predicted"/>
<dbReference type="InterPro" id="IPR029062">
    <property type="entry name" value="Class_I_gatase-like"/>
</dbReference>
<dbReference type="CDD" id="cd03136">
    <property type="entry name" value="GATase1_AraC_ArgR_like"/>
    <property type="match status" value="1"/>
</dbReference>
<dbReference type="RefSeq" id="WP_094022917.1">
    <property type="nucleotide sequence ID" value="NZ_FXYF01000014.1"/>
</dbReference>
<dbReference type="PRINTS" id="PR00032">
    <property type="entry name" value="HTHARAC"/>
</dbReference>
<evidence type="ECO:0000259" key="4">
    <source>
        <dbReference type="PROSITE" id="PS01124"/>
    </source>
</evidence>
<evidence type="ECO:0000256" key="1">
    <source>
        <dbReference type="ARBA" id="ARBA00023015"/>
    </source>
</evidence>
<dbReference type="Pfam" id="PF12833">
    <property type="entry name" value="HTH_18"/>
    <property type="match status" value="1"/>
</dbReference>
<evidence type="ECO:0000256" key="3">
    <source>
        <dbReference type="ARBA" id="ARBA00023163"/>
    </source>
</evidence>
<dbReference type="AlphaFoldDB" id="A0A238L156"/>
<keyword evidence="3" id="KW-0804">Transcription</keyword>
<accession>A0A238L156</accession>
<organism evidence="5 6">
    <name type="scientific">Maliponia aquimaris</name>
    <dbReference type="NCBI Taxonomy" id="1673631"/>
    <lineage>
        <taxon>Bacteria</taxon>
        <taxon>Pseudomonadati</taxon>
        <taxon>Pseudomonadota</taxon>
        <taxon>Alphaproteobacteria</taxon>
        <taxon>Rhodobacterales</taxon>
        <taxon>Paracoccaceae</taxon>
        <taxon>Maliponia</taxon>
    </lineage>
</organism>
<dbReference type="PROSITE" id="PS01124">
    <property type="entry name" value="HTH_ARAC_FAMILY_2"/>
    <property type="match status" value="1"/>
</dbReference>
<dbReference type="InterPro" id="IPR009057">
    <property type="entry name" value="Homeodomain-like_sf"/>
</dbReference>
<dbReference type="GO" id="GO:0043565">
    <property type="term" value="F:sequence-specific DNA binding"/>
    <property type="evidence" value="ECO:0007669"/>
    <property type="project" value="InterPro"/>
</dbReference>
<keyword evidence="6" id="KW-1185">Reference proteome</keyword>
<dbReference type="Gene3D" id="3.40.50.880">
    <property type="match status" value="1"/>
</dbReference>
<dbReference type="SUPFAM" id="SSF46689">
    <property type="entry name" value="Homeodomain-like"/>
    <property type="match status" value="2"/>
</dbReference>
<dbReference type="EMBL" id="FXYF01000014">
    <property type="protein sequence ID" value="SMX48749.1"/>
    <property type="molecule type" value="Genomic_DNA"/>
</dbReference>
<dbReference type="PANTHER" id="PTHR43130:SF3">
    <property type="entry name" value="HTH-TYPE TRANSCRIPTIONAL REGULATOR RV1931C"/>
    <property type="match status" value="1"/>
</dbReference>
<dbReference type="PANTHER" id="PTHR43130">
    <property type="entry name" value="ARAC-FAMILY TRANSCRIPTIONAL REGULATOR"/>
    <property type="match status" value="1"/>
</dbReference>
<dbReference type="Gene3D" id="1.10.10.60">
    <property type="entry name" value="Homeodomain-like"/>
    <property type="match status" value="1"/>
</dbReference>
<dbReference type="GO" id="GO:0003700">
    <property type="term" value="F:DNA-binding transcription factor activity"/>
    <property type="evidence" value="ECO:0007669"/>
    <property type="project" value="InterPro"/>
</dbReference>
<dbReference type="Pfam" id="PF01965">
    <property type="entry name" value="DJ-1_PfpI"/>
    <property type="match status" value="1"/>
</dbReference>
<evidence type="ECO:0000256" key="2">
    <source>
        <dbReference type="ARBA" id="ARBA00023125"/>
    </source>
</evidence>
<keyword evidence="2" id="KW-0238">DNA-binding</keyword>
<dbReference type="SMART" id="SM00342">
    <property type="entry name" value="HTH_ARAC"/>
    <property type="match status" value="1"/>
</dbReference>
<sequence length="327" mass="36008">MNSKPALKIGFILARQFTLSAFANFVDVLRLAADEGDRSRPILCSWRIVSATMNPVVSSCGIPVQPDERLGDPGKFDYMVVVGGLIPAIQDLNPDYIAYLKRAAQANVPIVGVCTGAFILHQAGLMDGYRCCVSWFHHNDFLEQFEGLIPISDQIFVVDRDRLTCSGGASSAHLAAYLVDRHIGQAAARKSLNIMIIDEAQTPENPQPGLPIEFTTSDKLVRKALHLIRQNVATPLTVSQLSDRLKVSRRRLERHFGEALHLSPAEAGISVRLNFARHLLESTDHSVTHIASAAGFCDASHFSKVFRSREGETPLSYRQRTLRGIPA</sequence>
<dbReference type="InterPro" id="IPR018060">
    <property type="entry name" value="HTH_AraC"/>
</dbReference>
<dbReference type="InterPro" id="IPR002818">
    <property type="entry name" value="DJ-1/PfpI"/>
</dbReference>
<dbReference type="InterPro" id="IPR020449">
    <property type="entry name" value="Tscrpt_reg_AraC-type_HTH"/>
</dbReference>
<feature type="domain" description="HTH araC/xylS-type" evidence="4">
    <location>
        <begin position="222"/>
        <end position="320"/>
    </location>
</feature>
<evidence type="ECO:0000313" key="5">
    <source>
        <dbReference type="EMBL" id="SMX48749.1"/>
    </source>
</evidence>
<dbReference type="OrthoDB" id="9793400at2"/>
<dbReference type="SUPFAM" id="SSF52317">
    <property type="entry name" value="Class I glutamine amidotransferase-like"/>
    <property type="match status" value="1"/>
</dbReference>
<dbReference type="Proteomes" id="UP000207598">
    <property type="component" value="Unassembled WGS sequence"/>
</dbReference>
<name>A0A238L156_9RHOB</name>
<protein>
    <submittedName>
        <fullName evidence="5">HTH-type transcriptional regulator CdhR</fullName>
    </submittedName>
</protein>